<dbReference type="Gene3D" id="3.50.40.10">
    <property type="entry name" value="Phenylalanyl-trna Synthetase, Chain B, domain 3"/>
    <property type="match status" value="1"/>
</dbReference>
<dbReference type="EC" id="6.1.1.20" evidence="11"/>
<dbReference type="Gene3D" id="3.30.70.380">
    <property type="entry name" value="Ferrodoxin-fold anticodon-binding domain"/>
    <property type="match status" value="1"/>
</dbReference>
<keyword evidence="4 11" id="KW-0479">Metal-binding</keyword>
<evidence type="ECO:0000256" key="2">
    <source>
        <dbReference type="ARBA" id="ARBA00011209"/>
    </source>
</evidence>
<protein>
    <recommendedName>
        <fullName evidence="11">Phenylalanine--tRNA ligase beta subunit</fullName>
        <ecNumber evidence="11">6.1.1.20</ecNumber>
    </recommendedName>
    <alternativeName>
        <fullName evidence="11">Phenylalanyl-tRNA synthetase beta subunit</fullName>
        <shortName evidence="11">PheRS</shortName>
    </alternativeName>
</protein>
<dbReference type="InterPro" id="IPR005146">
    <property type="entry name" value="B3/B4_tRNA-bd"/>
</dbReference>
<dbReference type="AlphaFoldDB" id="A0A2M7AXJ7"/>
<dbReference type="InterPro" id="IPR036690">
    <property type="entry name" value="Fdx_antiC-bd_sf"/>
</dbReference>
<dbReference type="GO" id="GO:0003723">
    <property type="term" value="F:RNA binding"/>
    <property type="evidence" value="ECO:0007669"/>
    <property type="project" value="InterPro"/>
</dbReference>
<evidence type="ECO:0000256" key="11">
    <source>
        <dbReference type="HAMAP-Rule" id="MF_00283"/>
    </source>
</evidence>
<comment type="caution">
    <text evidence="14">The sequence shown here is derived from an EMBL/GenBank/DDBJ whole genome shotgun (WGS) entry which is preliminary data.</text>
</comment>
<dbReference type="Gene3D" id="3.30.930.10">
    <property type="entry name" value="Bira Bifunctional Protein, Domain 2"/>
    <property type="match status" value="1"/>
</dbReference>
<evidence type="ECO:0000256" key="6">
    <source>
        <dbReference type="ARBA" id="ARBA00022840"/>
    </source>
</evidence>
<organism evidence="14 15">
    <name type="scientific">Candidatus Portnoybacteria bacterium CG06_land_8_20_14_3_00_39_12</name>
    <dbReference type="NCBI Taxonomy" id="1974809"/>
    <lineage>
        <taxon>Bacteria</taxon>
        <taxon>Candidatus Portnoyibacteriota</taxon>
    </lineage>
</organism>
<gene>
    <name evidence="11 14" type="primary">pheT</name>
    <name evidence="14" type="ORF">COS76_01140</name>
</gene>
<evidence type="ECO:0000256" key="10">
    <source>
        <dbReference type="ARBA" id="ARBA00049255"/>
    </source>
</evidence>
<evidence type="ECO:0000259" key="12">
    <source>
        <dbReference type="PROSITE" id="PS51447"/>
    </source>
</evidence>
<keyword evidence="9 11" id="KW-0030">Aminoacyl-tRNA synthetase</keyword>
<dbReference type="PANTHER" id="PTHR10947:SF0">
    <property type="entry name" value="PHENYLALANINE--TRNA LIGASE BETA SUBUNIT"/>
    <property type="match status" value="1"/>
</dbReference>
<comment type="similarity">
    <text evidence="1 11">Belongs to the phenylalanyl-tRNA synthetase beta subunit family. Type 1 subfamily.</text>
</comment>
<feature type="domain" description="B5" evidence="13">
    <location>
        <begin position="298"/>
        <end position="376"/>
    </location>
</feature>
<proteinExistence type="inferred from homology"/>
<dbReference type="GO" id="GO:0005524">
    <property type="term" value="F:ATP binding"/>
    <property type="evidence" value="ECO:0007669"/>
    <property type="project" value="UniProtKB-UniRule"/>
</dbReference>
<evidence type="ECO:0000256" key="9">
    <source>
        <dbReference type="ARBA" id="ARBA00023146"/>
    </source>
</evidence>
<evidence type="ECO:0000259" key="13">
    <source>
        <dbReference type="PROSITE" id="PS51483"/>
    </source>
</evidence>
<keyword evidence="5 11" id="KW-0547">Nucleotide-binding</keyword>
<dbReference type="HAMAP" id="MF_00283">
    <property type="entry name" value="Phe_tRNA_synth_beta1"/>
    <property type="match status" value="1"/>
</dbReference>
<dbReference type="PROSITE" id="PS51447">
    <property type="entry name" value="FDX_ACB"/>
    <property type="match status" value="1"/>
</dbReference>
<reference evidence="15" key="1">
    <citation type="submission" date="2017-09" db="EMBL/GenBank/DDBJ databases">
        <title>Depth-based differentiation of microbial function through sediment-hosted aquifers and enrichment of novel symbionts in the deep terrestrial subsurface.</title>
        <authorList>
            <person name="Probst A.J."/>
            <person name="Ladd B."/>
            <person name="Jarett J.K."/>
            <person name="Geller-Mcgrath D.E."/>
            <person name="Sieber C.M.K."/>
            <person name="Emerson J.B."/>
            <person name="Anantharaman K."/>
            <person name="Thomas B.C."/>
            <person name="Malmstrom R."/>
            <person name="Stieglmeier M."/>
            <person name="Klingl A."/>
            <person name="Woyke T."/>
            <person name="Ryan C.M."/>
            <person name="Banfield J.F."/>
        </authorList>
    </citation>
    <scope>NUCLEOTIDE SEQUENCE [LARGE SCALE GENOMIC DNA]</scope>
</reference>
<dbReference type="GO" id="GO:0009328">
    <property type="term" value="C:phenylalanine-tRNA ligase complex"/>
    <property type="evidence" value="ECO:0007669"/>
    <property type="project" value="TreeGrafter"/>
</dbReference>
<dbReference type="SUPFAM" id="SSF55681">
    <property type="entry name" value="Class II aaRS and biotin synthetases"/>
    <property type="match status" value="1"/>
</dbReference>
<dbReference type="SUPFAM" id="SSF56037">
    <property type="entry name" value="PheT/TilS domain"/>
    <property type="match status" value="1"/>
</dbReference>
<dbReference type="SUPFAM" id="SSF54991">
    <property type="entry name" value="Anticodon-binding domain of PheRS"/>
    <property type="match status" value="1"/>
</dbReference>
<dbReference type="InterPro" id="IPR004532">
    <property type="entry name" value="Phe-tRNA-ligase_IIc_bsu_bact"/>
</dbReference>
<dbReference type="GO" id="GO:0006432">
    <property type="term" value="P:phenylalanyl-tRNA aminoacylation"/>
    <property type="evidence" value="ECO:0007669"/>
    <property type="project" value="UniProtKB-UniRule"/>
</dbReference>
<dbReference type="Proteomes" id="UP000228775">
    <property type="component" value="Unassembled WGS sequence"/>
</dbReference>
<feature type="binding site" evidence="11">
    <location>
        <position position="360"/>
    </location>
    <ligand>
        <name>Mg(2+)</name>
        <dbReference type="ChEBI" id="CHEBI:18420"/>
        <note>shared with alpha subunit</note>
    </ligand>
</feature>
<keyword evidence="11" id="KW-0963">Cytoplasm</keyword>
<dbReference type="SUPFAM" id="SSF46955">
    <property type="entry name" value="Putative DNA-binding domain"/>
    <property type="match status" value="2"/>
</dbReference>
<comment type="subcellular location">
    <subcellularLocation>
        <location evidence="11">Cytoplasm</location>
    </subcellularLocation>
</comment>
<dbReference type="SMART" id="SM00896">
    <property type="entry name" value="FDX-ACB"/>
    <property type="match status" value="1"/>
</dbReference>
<evidence type="ECO:0000313" key="14">
    <source>
        <dbReference type="EMBL" id="PIU75365.1"/>
    </source>
</evidence>
<feature type="domain" description="FDX-ACB" evidence="12">
    <location>
        <begin position="589"/>
        <end position="680"/>
    </location>
</feature>
<dbReference type="InterPro" id="IPR009061">
    <property type="entry name" value="DNA-bd_dom_put_sf"/>
</dbReference>
<dbReference type="PANTHER" id="PTHR10947">
    <property type="entry name" value="PHENYLALANYL-TRNA SYNTHETASE BETA CHAIN AND LEUCINE-RICH REPEAT-CONTAINING PROTEIN 47"/>
    <property type="match status" value="1"/>
</dbReference>
<keyword evidence="8 11" id="KW-0648">Protein biosynthesis</keyword>
<keyword evidence="7 11" id="KW-0460">Magnesium</keyword>
<comment type="cofactor">
    <cofactor evidence="11">
        <name>Mg(2+)</name>
        <dbReference type="ChEBI" id="CHEBI:18420"/>
    </cofactor>
    <text evidence="11">Binds 2 magnesium ions per tetramer.</text>
</comment>
<feature type="binding site" evidence="11">
    <location>
        <position position="363"/>
    </location>
    <ligand>
        <name>Mg(2+)</name>
        <dbReference type="ChEBI" id="CHEBI:18420"/>
        <note>shared with alpha subunit</note>
    </ligand>
</feature>
<dbReference type="InterPro" id="IPR005121">
    <property type="entry name" value="Fdx_antiC-bd"/>
</dbReference>
<evidence type="ECO:0000256" key="5">
    <source>
        <dbReference type="ARBA" id="ARBA00022741"/>
    </source>
</evidence>
<sequence length="681" mass="76594">MLFSFNWLKQYIDLTNISAQKVGELLTLHSFEVESIKKNGSDWILDIDVLANRGHDCRCHLAIAMELAAILEKKPKQHYQNLTSQKIALARGKLRPINIKVQSNKQVPRYAALVIENIKVAASPKWLVGYLEAIGGRSINNVVDLTNYIMCEVGQPMHAFDYDKILALSPEREMIVRLSRQGEGVVTLDGVERELTAGILVIEAGKKLIDLAGIMGGQVSEIGPETKNIILQASCFDGPTIRRATKLLGHRTDASDIYQHNIDPNLADLALGRSIHLLKEMTGPVRVVQKIDFYPEKKIAKQIKLDLAQANSLLGVELSRDKIIQILQSLDFVVQKSNSGGKSIVVLAPTRRLDVVMPEDLIEEIGRIYGYKKIPAKMPYINLALPEINQQAAYKNQVRRSLINWGFNETINYVFTDKSSSLALPLQNPIAKDKICLRMNLIPGLAQNIKNNLKYFSAIRLFEIGRIWCQNLNQNKQLIIHEKESLAGVLLSSDGKEPFFLLKGFVENLIQSFGISDIWFDDALAKDESAFLENDFNVRALAQIKIGDRLLGYCGELRDFAGSIAVGFELDLDVLTQETISERMYEPLAKYPSSVRDLAILAPPETKVGQVLAEINESNVLELVDVDLFDLYQGEELDDKKNLAFHLIFQSSKKTLTDREVDIFMAKIIKNLQEKGWEIRR</sequence>
<dbReference type="InterPro" id="IPR005147">
    <property type="entry name" value="tRNA_synthase_B5-dom"/>
</dbReference>
<comment type="catalytic activity">
    <reaction evidence="10 11">
        <text>tRNA(Phe) + L-phenylalanine + ATP = L-phenylalanyl-tRNA(Phe) + AMP + diphosphate + H(+)</text>
        <dbReference type="Rhea" id="RHEA:19413"/>
        <dbReference type="Rhea" id="RHEA-COMP:9668"/>
        <dbReference type="Rhea" id="RHEA-COMP:9699"/>
        <dbReference type="ChEBI" id="CHEBI:15378"/>
        <dbReference type="ChEBI" id="CHEBI:30616"/>
        <dbReference type="ChEBI" id="CHEBI:33019"/>
        <dbReference type="ChEBI" id="CHEBI:58095"/>
        <dbReference type="ChEBI" id="CHEBI:78442"/>
        <dbReference type="ChEBI" id="CHEBI:78531"/>
        <dbReference type="ChEBI" id="CHEBI:456215"/>
        <dbReference type="EC" id="6.1.1.20"/>
    </reaction>
</comment>
<dbReference type="GO" id="GO:0004826">
    <property type="term" value="F:phenylalanine-tRNA ligase activity"/>
    <property type="evidence" value="ECO:0007669"/>
    <property type="project" value="UniProtKB-UniRule"/>
</dbReference>
<dbReference type="Gene3D" id="3.30.56.10">
    <property type="match status" value="2"/>
</dbReference>
<dbReference type="EMBL" id="PEVY01000025">
    <property type="protein sequence ID" value="PIU75365.1"/>
    <property type="molecule type" value="Genomic_DNA"/>
</dbReference>
<accession>A0A2M7AXJ7</accession>
<dbReference type="Pfam" id="PF17759">
    <property type="entry name" value="tRNA_synthFbeta"/>
    <property type="match status" value="1"/>
</dbReference>
<feature type="binding site" evidence="11">
    <location>
        <position position="354"/>
    </location>
    <ligand>
        <name>Mg(2+)</name>
        <dbReference type="ChEBI" id="CHEBI:18420"/>
        <note>shared with alpha subunit</note>
    </ligand>
</feature>
<keyword evidence="3 11" id="KW-0436">Ligase</keyword>
<evidence type="ECO:0000256" key="8">
    <source>
        <dbReference type="ARBA" id="ARBA00022917"/>
    </source>
</evidence>
<evidence type="ECO:0000256" key="4">
    <source>
        <dbReference type="ARBA" id="ARBA00022723"/>
    </source>
</evidence>
<dbReference type="Pfam" id="PF03484">
    <property type="entry name" value="B5"/>
    <property type="match status" value="1"/>
</dbReference>
<dbReference type="InterPro" id="IPR041616">
    <property type="entry name" value="PheRS_beta_core"/>
</dbReference>
<name>A0A2M7AXJ7_9BACT</name>
<keyword evidence="6 11" id="KW-0067">ATP-binding</keyword>
<evidence type="ECO:0000256" key="1">
    <source>
        <dbReference type="ARBA" id="ARBA00008653"/>
    </source>
</evidence>
<comment type="subunit">
    <text evidence="2 11">Tetramer of two alpha and two beta subunits.</text>
</comment>
<dbReference type="GO" id="GO:0000287">
    <property type="term" value="F:magnesium ion binding"/>
    <property type="evidence" value="ECO:0007669"/>
    <property type="project" value="UniProtKB-UniRule"/>
</dbReference>
<dbReference type="Pfam" id="PF03483">
    <property type="entry name" value="B3_4"/>
    <property type="match status" value="1"/>
</dbReference>
<dbReference type="InterPro" id="IPR045864">
    <property type="entry name" value="aa-tRNA-synth_II/BPL/LPL"/>
</dbReference>
<dbReference type="SMART" id="SM00873">
    <property type="entry name" value="B3_4"/>
    <property type="match status" value="1"/>
</dbReference>
<feature type="binding site" evidence="11">
    <location>
        <position position="364"/>
    </location>
    <ligand>
        <name>Mg(2+)</name>
        <dbReference type="ChEBI" id="CHEBI:18420"/>
        <note>shared with alpha subunit</note>
    </ligand>
</feature>
<dbReference type="SMART" id="SM00874">
    <property type="entry name" value="B5"/>
    <property type="match status" value="1"/>
</dbReference>
<dbReference type="InterPro" id="IPR020825">
    <property type="entry name" value="Phe-tRNA_synthase-like_B3/B4"/>
</dbReference>
<dbReference type="NCBIfam" id="TIGR00472">
    <property type="entry name" value="pheT_bact"/>
    <property type="match status" value="1"/>
</dbReference>
<evidence type="ECO:0000256" key="7">
    <source>
        <dbReference type="ARBA" id="ARBA00022842"/>
    </source>
</evidence>
<evidence type="ECO:0000313" key="15">
    <source>
        <dbReference type="Proteomes" id="UP000228775"/>
    </source>
</evidence>
<evidence type="ECO:0000256" key="3">
    <source>
        <dbReference type="ARBA" id="ARBA00022598"/>
    </source>
</evidence>
<dbReference type="Pfam" id="PF03147">
    <property type="entry name" value="FDX-ACB"/>
    <property type="match status" value="1"/>
</dbReference>
<dbReference type="InterPro" id="IPR045060">
    <property type="entry name" value="Phe-tRNA-ligase_IIc_bsu"/>
</dbReference>
<dbReference type="PROSITE" id="PS51483">
    <property type="entry name" value="B5"/>
    <property type="match status" value="1"/>
</dbReference>